<dbReference type="EMBL" id="WKPR01000015">
    <property type="protein sequence ID" value="MSB20747.1"/>
    <property type="molecule type" value="Genomic_DNA"/>
</dbReference>
<dbReference type="AlphaFoldDB" id="A0A6I2RAI7"/>
<reference evidence="1 2" key="1">
    <citation type="journal article" date="2019" name="Nat. Med.">
        <title>A library of human gut bacterial isolates paired with longitudinal multiomics data enables mechanistic microbiome research.</title>
        <authorList>
            <person name="Poyet M."/>
            <person name="Groussin M."/>
            <person name="Gibbons S.M."/>
            <person name="Avila-Pacheco J."/>
            <person name="Jiang X."/>
            <person name="Kearney S.M."/>
            <person name="Perrotta A.R."/>
            <person name="Berdy B."/>
            <person name="Zhao S."/>
            <person name="Lieberman T.D."/>
            <person name="Swanson P.K."/>
            <person name="Smith M."/>
            <person name="Roesemann S."/>
            <person name="Alexander J.E."/>
            <person name="Rich S.A."/>
            <person name="Livny J."/>
            <person name="Vlamakis H."/>
            <person name="Clish C."/>
            <person name="Bullock K."/>
            <person name="Deik A."/>
            <person name="Scott J."/>
            <person name="Pierce K.A."/>
            <person name="Xavier R.J."/>
            <person name="Alm E.J."/>
        </authorList>
    </citation>
    <scope>NUCLEOTIDE SEQUENCE [LARGE SCALE GENOMIC DNA]</scope>
    <source>
        <strain evidence="1 2">BIOML-A2</strain>
    </source>
</reference>
<sequence>MKKKIGLVVAIIFIGALAFGISRVVQNPEQYQKTDPNIEAIMNSCEVTEAQAETIWGILQECGVGSIEIISRDTMLDGLYNTDDIGYRIRTEDGNNPVLYLNGAGEVSQIRWANQTLYPKS</sequence>
<comment type="caution">
    <text evidence="1">The sequence shown here is derived from an EMBL/GenBank/DDBJ whole genome shotgun (WGS) entry which is preliminary data.</text>
</comment>
<dbReference type="RefSeq" id="WP_044943768.1">
    <property type="nucleotide sequence ID" value="NZ_BAABZG010000001.1"/>
</dbReference>
<evidence type="ECO:0000313" key="2">
    <source>
        <dbReference type="Proteomes" id="UP000434475"/>
    </source>
</evidence>
<gene>
    <name evidence="1" type="ORF">GKE97_14650</name>
</gene>
<proteinExistence type="predicted"/>
<dbReference type="Proteomes" id="UP000434475">
    <property type="component" value="Unassembled WGS sequence"/>
</dbReference>
<organism evidence="1 2">
    <name type="scientific">Flavonifractor plautii</name>
    <name type="common">Fusobacterium plautii</name>
    <dbReference type="NCBI Taxonomy" id="292800"/>
    <lineage>
        <taxon>Bacteria</taxon>
        <taxon>Bacillati</taxon>
        <taxon>Bacillota</taxon>
        <taxon>Clostridia</taxon>
        <taxon>Eubacteriales</taxon>
        <taxon>Oscillospiraceae</taxon>
        <taxon>Flavonifractor</taxon>
    </lineage>
</organism>
<protein>
    <submittedName>
        <fullName evidence="1">Uncharacterized protein</fullName>
    </submittedName>
</protein>
<name>A0A6I2RAI7_FLAPL</name>
<accession>A0A6I2RAI7</accession>
<evidence type="ECO:0000313" key="1">
    <source>
        <dbReference type="EMBL" id="MSB20747.1"/>
    </source>
</evidence>